<sequence>MAIYGKVRARTRSFPGKRFSAFAVLGMAAQALSSTTVRGSMIQLRQATNTSYTGMNTPNSRKISGREGRTLPKQIVIPEGGRK</sequence>
<accession>A0A3Q8SE33</accession>
<dbReference type="AlphaFoldDB" id="A0A3Q8SE33"/>
<proteinExistence type="predicted"/>
<reference evidence="1 2" key="1">
    <citation type="submission" date="2018-11" db="EMBL/GenBank/DDBJ databases">
        <title>Genome sequencing of Paenibacillus lentus DSM25539(T).</title>
        <authorList>
            <person name="Kook J.-K."/>
            <person name="Park S.-N."/>
            <person name="Lim Y.K."/>
        </authorList>
    </citation>
    <scope>NUCLEOTIDE SEQUENCE [LARGE SCALE GENOMIC DNA]</scope>
    <source>
        <strain evidence="1 2">DSM 25539</strain>
    </source>
</reference>
<dbReference type="Proteomes" id="UP000273145">
    <property type="component" value="Chromosome"/>
</dbReference>
<name>A0A3Q8SE33_9BACL</name>
<protein>
    <submittedName>
        <fullName evidence="1">Uncharacterized protein</fullName>
    </submittedName>
</protein>
<dbReference type="EMBL" id="CP034248">
    <property type="protein sequence ID" value="AZK48440.1"/>
    <property type="molecule type" value="Genomic_DNA"/>
</dbReference>
<organism evidence="1 2">
    <name type="scientific">Paenibacillus lentus</name>
    <dbReference type="NCBI Taxonomy" id="1338368"/>
    <lineage>
        <taxon>Bacteria</taxon>
        <taxon>Bacillati</taxon>
        <taxon>Bacillota</taxon>
        <taxon>Bacilli</taxon>
        <taxon>Bacillales</taxon>
        <taxon>Paenibacillaceae</taxon>
        <taxon>Paenibacillus</taxon>
    </lineage>
</organism>
<gene>
    <name evidence="1" type="ORF">EIM92_21550</name>
</gene>
<dbReference type="KEGG" id="plen:EIM92_21550"/>
<evidence type="ECO:0000313" key="2">
    <source>
        <dbReference type="Proteomes" id="UP000273145"/>
    </source>
</evidence>
<keyword evidence="2" id="KW-1185">Reference proteome</keyword>
<evidence type="ECO:0000313" key="1">
    <source>
        <dbReference type="EMBL" id="AZK48440.1"/>
    </source>
</evidence>